<reference evidence="1" key="1">
    <citation type="submission" date="2021-02" db="EMBL/GenBank/DDBJ databases">
        <authorList>
            <consortium name="DOE Joint Genome Institute"/>
            <person name="Ahrendt S."/>
            <person name="Looney B.P."/>
            <person name="Miyauchi S."/>
            <person name="Morin E."/>
            <person name="Drula E."/>
            <person name="Courty P.E."/>
            <person name="Chicoki N."/>
            <person name="Fauchery L."/>
            <person name="Kohler A."/>
            <person name="Kuo A."/>
            <person name="Labutti K."/>
            <person name="Pangilinan J."/>
            <person name="Lipzen A."/>
            <person name="Riley R."/>
            <person name="Andreopoulos W."/>
            <person name="He G."/>
            <person name="Johnson J."/>
            <person name="Barry K.W."/>
            <person name="Grigoriev I.V."/>
            <person name="Nagy L."/>
            <person name="Hibbett D."/>
            <person name="Henrissat B."/>
            <person name="Matheny P.B."/>
            <person name="Labbe J."/>
            <person name="Martin F."/>
        </authorList>
    </citation>
    <scope>NUCLEOTIDE SEQUENCE</scope>
    <source>
        <strain evidence="1">EC-137</strain>
    </source>
</reference>
<keyword evidence="2" id="KW-1185">Reference proteome</keyword>
<dbReference type="EMBL" id="MU274207">
    <property type="protein sequence ID" value="KAI0026767.1"/>
    <property type="molecule type" value="Genomic_DNA"/>
</dbReference>
<protein>
    <submittedName>
        <fullName evidence="1">Uncharacterized protein</fullName>
    </submittedName>
</protein>
<sequence>MTNDNVPSTSQIVQSPAITLSNTPALAAPGSFSRSVPDQPHGDGDIAPVPETQRLAPDINAMFSGTKDPSARDKHKSRGKGKEKVATRDLSPPRVSSSFPMKKSIDCCVKKAIDSLELQLLKIPDIRLRKAIALQLSCELRVAGGKIGSPPSSPPDKRPPSDDGVIDVDDNVDTDDDSDLPDEIPDRIDALDADPFMIPAPVTHLAPVFPSQKSADCHMSLVSPQTHRHTSRPPSPIDLVYDLPVMHTSRFSGNLPVLSFYNNNFVDRRYIPMSAFCEDALHLMDENPSKYIRLDIPKEEDLSPVMWTCATQRWLSWLELPIVSGMGKLHSDLLDCMRLHFRLVKSQPRFSKEAFAQNTWPSVIRHDISFCRCFFSLPWIITEDEWDFQLHKQIMRDISEVNCQLHATQFHGPEAPLAPRPVTPIQFQPYPRDCSFRNPSTCSSDAERSKCTSKKRCFGCGRHGNDIKHACCLCGSFGHAAFDWVCNAADHT</sequence>
<proteinExistence type="predicted"/>
<reference evidence="1" key="2">
    <citation type="journal article" date="2022" name="New Phytol.">
        <title>Evolutionary transition to the ectomycorrhizal habit in the genomes of a hyperdiverse lineage of mushroom-forming fungi.</title>
        <authorList>
            <person name="Looney B."/>
            <person name="Miyauchi S."/>
            <person name="Morin E."/>
            <person name="Drula E."/>
            <person name="Courty P.E."/>
            <person name="Kohler A."/>
            <person name="Kuo A."/>
            <person name="LaButti K."/>
            <person name="Pangilinan J."/>
            <person name="Lipzen A."/>
            <person name="Riley R."/>
            <person name="Andreopoulos W."/>
            <person name="He G."/>
            <person name="Johnson J."/>
            <person name="Nolan M."/>
            <person name="Tritt A."/>
            <person name="Barry K.W."/>
            <person name="Grigoriev I.V."/>
            <person name="Nagy L.G."/>
            <person name="Hibbett D."/>
            <person name="Henrissat B."/>
            <person name="Matheny P.B."/>
            <person name="Labbe J."/>
            <person name="Martin F.M."/>
        </authorList>
    </citation>
    <scope>NUCLEOTIDE SEQUENCE</scope>
    <source>
        <strain evidence="1">EC-137</strain>
    </source>
</reference>
<accession>A0ACB8Q569</accession>
<comment type="caution">
    <text evidence="1">The sequence shown here is derived from an EMBL/GenBank/DDBJ whole genome shotgun (WGS) entry which is preliminary data.</text>
</comment>
<evidence type="ECO:0000313" key="1">
    <source>
        <dbReference type="EMBL" id="KAI0026767.1"/>
    </source>
</evidence>
<name>A0ACB8Q569_9AGAM</name>
<evidence type="ECO:0000313" key="2">
    <source>
        <dbReference type="Proteomes" id="UP000814128"/>
    </source>
</evidence>
<gene>
    <name evidence="1" type="ORF">K488DRAFT_91914</name>
</gene>
<dbReference type="Proteomes" id="UP000814128">
    <property type="component" value="Unassembled WGS sequence"/>
</dbReference>
<organism evidence="1 2">
    <name type="scientific">Vararia minispora EC-137</name>
    <dbReference type="NCBI Taxonomy" id="1314806"/>
    <lineage>
        <taxon>Eukaryota</taxon>
        <taxon>Fungi</taxon>
        <taxon>Dikarya</taxon>
        <taxon>Basidiomycota</taxon>
        <taxon>Agaricomycotina</taxon>
        <taxon>Agaricomycetes</taxon>
        <taxon>Russulales</taxon>
        <taxon>Lachnocladiaceae</taxon>
        <taxon>Vararia</taxon>
    </lineage>
</organism>